<dbReference type="CDD" id="cd04179">
    <property type="entry name" value="DPM_DPG-synthase_like"/>
    <property type="match status" value="1"/>
</dbReference>
<dbReference type="InterPro" id="IPR029044">
    <property type="entry name" value="Nucleotide-diphossugar_trans"/>
</dbReference>
<name>A0A1F5H413_9BACT</name>
<dbReference type="PANTHER" id="PTHR43398">
    <property type="entry name" value="DOLICHOL-PHOSPHATE MANNOSYLTRANSFERASE SUBUNIT 1"/>
    <property type="match status" value="1"/>
</dbReference>
<accession>A0A1F5H413</accession>
<dbReference type="PANTHER" id="PTHR43398:SF1">
    <property type="entry name" value="DOLICHOL-PHOSPHATE MANNOSYLTRANSFERASE SUBUNIT 1"/>
    <property type="match status" value="1"/>
</dbReference>
<dbReference type="InterPro" id="IPR039528">
    <property type="entry name" value="DPM1-like"/>
</dbReference>
<sequence length="248" mass="27887">MSKQRKIVALLLAYNAASTLEKFYKMLPTKLFDEIILFDDASSDNTVKISNKLGILTIRNKNNLGYGGNLKKALNFCLLGGADIIVDIHPDGEYSPASIQRAIRQIESGAELVTGNRFFSYGYIYKRSGMFKWKILPIIALNFITKFLLDTKINDLHQGFRVYTKTLLQKINLAANSNDYIFSFEIIAQAQAAGCNITEVPIETTYTGKKRGASFMSSLSYILQTFKIVFMFLLNRIGIQSKIFKAQG</sequence>
<comment type="similarity">
    <text evidence="1">Belongs to the glycosyltransferase 2 family.</text>
</comment>
<comment type="caution">
    <text evidence="5">The sequence shown here is derived from an EMBL/GenBank/DDBJ whole genome shotgun (WGS) entry which is preliminary data.</text>
</comment>
<dbReference type="GO" id="GO:0004582">
    <property type="term" value="F:dolichyl-phosphate beta-D-mannosyltransferase activity"/>
    <property type="evidence" value="ECO:0007669"/>
    <property type="project" value="InterPro"/>
</dbReference>
<feature type="domain" description="Glycosyltransferase 2-like" evidence="4">
    <location>
        <begin position="13"/>
        <end position="170"/>
    </location>
</feature>
<dbReference type="STRING" id="1797725.A3A49_00655"/>
<protein>
    <recommendedName>
        <fullName evidence="4">Glycosyltransferase 2-like domain-containing protein</fullName>
    </recommendedName>
</protein>
<dbReference type="Pfam" id="PF00535">
    <property type="entry name" value="Glycos_transf_2"/>
    <property type="match status" value="1"/>
</dbReference>
<dbReference type="Gene3D" id="3.90.550.10">
    <property type="entry name" value="Spore Coat Polysaccharide Biosynthesis Protein SpsA, Chain A"/>
    <property type="match status" value="1"/>
</dbReference>
<dbReference type="GO" id="GO:0009247">
    <property type="term" value="P:glycolipid biosynthetic process"/>
    <property type="evidence" value="ECO:0007669"/>
    <property type="project" value="TreeGrafter"/>
</dbReference>
<evidence type="ECO:0000313" key="5">
    <source>
        <dbReference type="EMBL" id="OGD98809.1"/>
    </source>
</evidence>
<dbReference type="AlphaFoldDB" id="A0A1F5H413"/>
<keyword evidence="2" id="KW-0328">Glycosyltransferase</keyword>
<evidence type="ECO:0000256" key="2">
    <source>
        <dbReference type="ARBA" id="ARBA00022676"/>
    </source>
</evidence>
<dbReference type="GO" id="GO:0016020">
    <property type="term" value="C:membrane"/>
    <property type="evidence" value="ECO:0007669"/>
    <property type="project" value="GOC"/>
</dbReference>
<reference evidence="5 6" key="1">
    <citation type="journal article" date="2016" name="Nat. Commun.">
        <title>Thousands of microbial genomes shed light on interconnected biogeochemical processes in an aquifer system.</title>
        <authorList>
            <person name="Anantharaman K."/>
            <person name="Brown C.T."/>
            <person name="Hug L.A."/>
            <person name="Sharon I."/>
            <person name="Castelle C.J."/>
            <person name="Probst A.J."/>
            <person name="Thomas B.C."/>
            <person name="Singh A."/>
            <person name="Wilkins M.J."/>
            <person name="Karaoz U."/>
            <person name="Brodie E.L."/>
            <person name="Williams K.H."/>
            <person name="Hubbard S.S."/>
            <person name="Banfield J.F."/>
        </authorList>
    </citation>
    <scope>NUCLEOTIDE SEQUENCE [LARGE SCALE GENOMIC DNA]</scope>
</reference>
<dbReference type="SUPFAM" id="SSF53448">
    <property type="entry name" value="Nucleotide-diphospho-sugar transferases"/>
    <property type="match status" value="1"/>
</dbReference>
<organism evidence="5 6">
    <name type="scientific">Candidatus Curtissbacteria bacterium RIFCSPLOWO2_01_FULL_38_11b</name>
    <dbReference type="NCBI Taxonomy" id="1797725"/>
    <lineage>
        <taxon>Bacteria</taxon>
        <taxon>Candidatus Curtissiibacteriota</taxon>
    </lineage>
</organism>
<dbReference type="EMBL" id="MFBO01000004">
    <property type="protein sequence ID" value="OGD98809.1"/>
    <property type="molecule type" value="Genomic_DNA"/>
</dbReference>
<keyword evidence="3" id="KW-0808">Transferase</keyword>
<proteinExistence type="inferred from homology"/>
<evidence type="ECO:0000313" key="6">
    <source>
        <dbReference type="Proteomes" id="UP000176740"/>
    </source>
</evidence>
<evidence type="ECO:0000256" key="3">
    <source>
        <dbReference type="ARBA" id="ARBA00022679"/>
    </source>
</evidence>
<dbReference type="InterPro" id="IPR001173">
    <property type="entry name" value="Glyco_trans_2-like"/>
</dbReference>
<gene>
    <name evidence="5" type="ORF">A3A49_00655</name>
</gene>
<dbReference type="Proteomes" id="UP000176740">
    <property type="component" value="Unassembled WGS sequence"/>
</dbReference>
<evidence type="ECO:0000259" key="4">
    <source>
        <dbReference type="Pfam" id="PF00535"/>
    </source>
</evidence>
<evidence type="ECO:0000256" key="1">
    <source>
        <dbReference type="ARBA" id="ARBA00006739"/>
    </source>
</evidence>